<reference evidence="1" key="1">
    <citation type="submission" date="2022-01" db="EMBL/GenBank/DDBJ databases">
        <title>Gordonia xiamenensis sp. nov., isolated from surface seawater in Xiamen.</title>
        <authorList>
            <person name="He Y.F."/>
        </authorList>
    </citation>
    <scope>NUCLEOTIDE SEQUENCE</scope>
    <source>
        <strain evidence="1">GW1C4-4</strain>
    </source>
</reference>
<evidence type="ECO:0008006" key="3">
    <source>
        <dbReference type="Google" id="ProtNLM"/>
    </source>
</evidence>
<dbReference type="EMBL" id="JAKGCU010000016">
    <property type="protein sequence ID" value="MCF3939943.1"/>
    <property type="molecule type" value="Genomic_DNA"/>
</dbReference>
<evidence type="ECO:0000313" key="2">
    <source>
        <dbReference type="Proteomes" id="UP001108089"/>
    </source>
</evidence>
<evidence type="ECO:0000313" key="1">
    <source>
        <dbReference type="EMBL" id="MCF3939943.1"/>
    </source>
</evidence>
<protein>
    <recommendedName>
        <fullName evidence="3">DUF1508 domain-containing protein</fullName>
    </recommendedName>
</protein>
<sequence length="94" mass="10323">MTSYIPKKYAEARKGVLAAVNSGSCEFANGGVVNPDVKVRVFKTRKGWQWEERNYYGGTVGAVSPKTYDTKSNAVRAARRRVELLKAAVVVIDA</sequence>
<comment type="caution">
    <text evidence="1">The sequence shown here is derived from an EMBL/GenBank/DDBJ whole genome shotgun (WGS) entry which is preliminary data.</text>
</comment>
<name>A0ABS9DLH4_9ACTN</name>
<gene>
    <name evidence="1" type="ORF">L1892_16320</name>
</gene>
<dbReference type="RefSeq" id="WP_235724669.1">
    <property type="nucleotide sequence ID" value="NZ_JAKGCU010000016.1"/>
</dbReference>
<dbReference type="Proteomes" id="UP001108089">
    <property type="component" value="Unassembled WGS sequence"/>
</dbReference>
<proteinExistence type="predicted"/>
<organism evidence="1 2">
    <name type="scientific">Gordonia tangerina</name>
    <dbReference type="NCBI Taxonomy" id="2911060"/>
    <lineage>
        <taxon>Bacteria</taxon>
        <taxon>Bacillati</taxon>
        <taxon>Actinomycetota</taxon>
        <taxon>Actinomycetes</taxon>
        <taxon>Mycobacteriales</taxon>
        <taxon>Gordoniaceae</taxon>
        <taxon>Gordonia</taxon>
    </lineage>
</organism>
<keyword evidence="2" id="KW-1185">Reference proteome</keyword>
<accession>A0ABS9DLH4</accession>